<gene>
    <name evidence="22" type="ORF">RHSIM_Rhsim04G0224600</name>
</gene>
<evidence type="ECO:0000256" key="11">
    <source>
        <dbReference type="ARBA" id="ARBA00023140"/>
    </source>
</evidence>
<sequence length="825" mass="89614">MGSNPKGRTVMEVGADGVAVITIVNPPVNSLSTDVLQSLKESYDQAIRRDDVKAIVVTGAKGKFSGGFDITAFGGFQAGRVPPPKPGLISVEILTDTVEAAKKPSVAAIDGLALGGGLEVAMVCHARISTSRAQLGLPELQLGLIPGFGGTQRLPRLVGLSKSLEMMLMSKPVKGEEALSLGLVDAIVSPDELVSTARRWALDILERRRPWVASLYKTDKIEPLGEAKEIFKFARAQARKQAPNLKHPIVCIDVIEAGIVSGPRAGLWKEAEEFQELLHSDTCKSLVHIFFAQRGTSRVPGITDRGLVPRRINKVAILGGGLMGSGIATALILSNYPVILKEVNDKFLQAGVGRVRANLQSRVKKGNMTQEKFEKTLSLLKGVLDYESFRDVDMVIEAVIENVSLKQQIFADLEKNCPPHCILASNTSTIDLNLIGEKTKSHDRIIGAHFFSPAHVMPLLEIVRTEKTSPQVIVDLLDVGKKIKKTPVVVGNCTGFAVNRMFFPYTQAALLLVERGADVYQIDKAITKFGMPMGPFRLCDLVGFGVAIATGSQFVENFPERTYKSMIIPLMQQDKRAGETTRKGFYVYDDKRKANPDPELKKYIQKAREISGVNVDPKMMKLSEKDIVEMTFFPVVNEACRVFAEGIAVKAADLDIAAVMGMGFPPYRGGILFWADSLGSKYLCSRLEEWSNMYGAFFKPCSFLAERAAKGAPLAKTAILVGILDVGFLAVAIMVTQLALKGDDRIDAMGIMGAGLNIIMYASPLAAMVPNGTGFILGSAQLVLYAIYRKAKPTKNGLISGLLEEGNQHEHLILPSDQIISQQES</sequence>
<keyword evidence="11" id="KW-0576">Peroxisome</keyword>
<dbReference type="InterPro" id="IPR001753">
    <property type="entry name" value="Enoyl-CoA_hydra/iso"/>
</dbReference>
<dbReference type="Gene3D" id="3.40.50.720">
    <property type="entry name" value="NAD(P)-binding Rossmann-like Domain"/>
    <property type="match status" value="1"/>
</dbReference>
<evidence type="ECO:0000256" key="6">
    <source>
        <dbReference type="ARBA" id="ARBA00008750"/>
    </source>
</evidence>
<evidence type="ECO:0000313" key="23">
    <source>
        <dbReference type="Proteomes" id="UP000626092"/>
    </source>
</evidence>
<evidence type="ECO:0000259" key="20">
    <source>
        <dbReference type="Pfam" id="PF00725"/>
    </source>
</evidence>
<comment type="similarity">
    <text evidence="6">In the N-terminal section; belongs to the enoyl-CoA hydratase/isomerase family.</text>
</comment>
<reference evidence="22" key="1">
    <citation type="submission" date="2019-11" db="EMBL/GenBank/DDBJ databases">
        <authorList>
            <person name="Liu Y."/>
            <person name="Hou J."/>
            <person name="Li T.-Q."/>
            <person name="Guan C.-H."/>
            <person name="Wu X."/>
            <person name="Wu H.-Z."/>
            <person name="Ling F."/>
            <person name="Zhang R."/>
            <person name="Shi X.-G."/>
            <person name="Ren J.-P."/>
            <person name="Chen E.-F."/>
            <person name="Sun J.-M."/>
        </authorList>
    </citation>
    <scope>NUCLEOTIDE SEQUENCE</scope>
    <source>
        <strain evidence="22">Adult_tree_wgs_1</strain>
        <tissue evidence="22">Leaves</tissue>
    </source>
</reference>
<dbReference type="PANTHER" id="PTHR23309:SF9">
    <property type="entry name" value="PEROXISOMAL FATTY ACID BETA-OXIDATION MULTIFUNCTIONAL PROTEIN MFP2"/>
    <property type="match status" value="1"/>
</dbReference>
<dbReference type="InterPro" id="IPR018376">
    <property type="entry name" value="Enoyl-CoA_hyd/isom_CS"/>
</dbReference>
<comment type="catalytic activity">
    <reaction evidence="1">
        <text>a (3Z)-enoyl-CoA = a 4-saturated (2E)-enoyl-CoA</text>
        <dbReference type="Rhea" id="RHEA:45900"/>
        <dbReference type="ChEBI" id="CHEBI:85097"/>
        <dbReference type="ChEBI" id="CHEBI:85489"/>
        <dbReference type="EC" id="5.3.3.8"/>
    </reaction>
</comment>
<dbReference type="SUPFAM" id="SSF52096">
    <property type="entry name" value="ClpP/crotonase"/>
    <property type="match status" value="1"/>
</dbReference>
<dbReference type="Gene3D" id="3.90.226.10">
    <property type="entry name" value="2-enoyl-CoA Hydratase, Chain A, domain 1"/>
    <property type="match status" value="1"/>
</dbReference>
<evidence type="ECO:0000256" key="12">
    <source>
        <dbReference type="ARBA" id="ARBA00023235"/>
    </source>
</evidence>
<comment type="catalytic activity">
    <reaction evidence="15">
        <text>(3S)-3-hydroxybutanoyl-CoA = (3R)-3-hydroxybutanoyl-CoA</text>
        <dbReference type="Rhea" id="RHEA:21760"/>
        <dbReference type="ChEBI" id="CHEBI:57315"/>
        <dbReference type="ChEBI" id="CHEBI:57316"/>
        <dbReference type="EC" id="5.1.2.3"/>
    </reaction>
</comment>
<keyword evidence="9" id="KW-0520">NAD</keyword>
<keyword evidence="19" id="KW-1133">Transmembrane helix</keyword>
<keyword evidence="13" id="KW-0456">Lyase</keyword>
<keyword evidence="8" id="KW-0560">Oxidoreductase</keyword>
<dbReference type="GO" id="GO:0005777">
    <property type="term" value="C:peroxisome"/>
    <property type="evidence" value="ECO:0007669"/>
    <property type="project" value="UniProtKB-SubCell"/>
</dbReference>
<comment type="similarity">
    <text evidence="5">In the central section; belongs to the 3-hydroxyacyl-CoA dehydrogenase family.</text>
</comment>
<comment type="catalytic activity">
    <reaction evidence="2">
        <text>a (3E)-enoyl-CoA = a 4-saturated (2E)-enoyl-CoA</text>
        <dbReference type="Rhea" id="RHEA:45228"/>
        <dbReference type="ChEBI" id="CHEBI:58521"/>
        <dbReference type="ChEBI" id="CHEBI:85097"/>
        <dbReference type="EC" id="5.3.3.8"/>
    </reaction>
</comment>
<keyword evidence="19" id="KW-0812">Transmembrane</keyword>
<dbReference type="InterPro" id="IPR006180">
    <property type="entry name" value="3-OHacyl-CoA_DH_CS"/>
</dbReference>
<dbReference type="SUPFAM" id="SSF48179">
    <property type="entry name" value="6-phosphogluconate dehydrogenase C-terminal domain-like"/>
    <property type="match status" value="2"/>
</dbReference>
<name>A0A834H8G6_RHOSS</name>
<dbReference type="PANTHER" id="PTHR23309">
    <property type="entry name" value="3-HYDROXYACYL-COA DEHYROGENASE"/>
    <property type="match status" value="1"/>
</dbReference>
<dbReference type="InterPro" id="IPR006176">
    <property type="entry name" value="3-OHacyl-CoA_DH_NAD-bd"/>
</dbReference>
<dbReference type="AlphaFoldDB" id="A0A834H8G6"/>
<evidence type="ECO:0000256" key="9">
    <source>
        <dbReference type="ARBA" id="ARBA00023027"/>
    </source>
</evidence>
<dbReference type="FunFam" id="1.10.1040.50:FF:000004">
    <property type="entry name" value="Peroxisomal fatty acid beta-oxidation multifunctional protein"/>
    <property type="match status" value="1"/>
</dbReference>
<keyword evidence="12" id="KW-0413">Isomerase</keyword>
<comment type="catalytic activity">
    <reaction evidence="16">
        <text>a (3S)-3-hydroxyacyl-CoA = a (2E)-enoyl-CoA + H2O</text>
        <dbReference type="Rhea" id="RHEA:16105"/>
        <dbReference type="ChEBI" id="CHEBI:15377"/>
        <dbReference type="ChEBI" id="CHEBI:57318"/>
        <dbReference type="ChEBI" id="CHEBI:58856"/>
        <dbReference type="EC" id="4.2.1.17"/>
    </reaction>
</comment>
<organism evidence="22 23">
    <name type="scientific">Rhododendron simsii</name>
    <name type="common">Sims's rhododendron</name>
    <dbReference type="NCBI Taxonomy" id="118357"/>
    <lineage>
        <taxon>Eukaryota</taxon>
        <taxon>Viridiplantae</taxon>
        <taxon>Streptophyta</taxon>
        <taxon>Embryophyta</taxon>
        <taxon>Tracheophyta</taxon>
        <taxon>Spermatophyta</taxon>
        <taxon>Magnoliopsida</taxon>
        <taxon>eudicotyledons</taxon>
        <taxon>Gunneridae</taxon>
        <taxon>Pentapetalae</taxon>
        <taxon>asterids</taxon>
        <taxon>Ericales</taxon>
        <taxon>Ericaceae</taxon>
        <taxon>Ericoideae</taxon>
        <taxon>Rhodoreae</taxon>
        <taxon>Rhododendron</taxon>
    </lineage>
</organism>
<feature type="transmembrane region" description="Helical" evidence="19">
    <location>
        <begin position="718"/>
        <end position="739"/>
    </location>
</feature>
<evidence type="ECO:0000256" key="3">
    <source>
        <dbReference type="ARBA" id="ARBA00004275"/>
    </source>
</evidence>
<comment type="catalytic activity">
    <reaction evidence="17">
        <text>a 4-saturated-(3S)-3-hydroxyacyl-CoA = a (3E)-enoyl-CoA + H2O</text>
        <dbReference type="Rhea" id="RHEA:20724"/>
        <dbReference type="ChEBI" id="CHEBI:15377"/>
        <dbReference type="ChEBI" id="CHEBI:58521"/>
        <dbReference type="ChEBI" id="CHEBI:137480"/>
        <dbReference type="EC" id="4.2.1.17"/>
    </reaction>
</comment>
<evidence type="ECO:0000256" key="5">
    <source>
        <dbReference type="ARBA" id="ARBA00007005"/>
    </source>
</evidence>
<dbReference type="GO" id="GO:0070403">
    <property type="term" value="F:NAD+ binding"/>
    <property type="evidence" value="ECO:0007669"/>
    <property type="project" value="InterPro"/>
</dbReference>
<feature type="domain" description="3-hydroxyacyl-CoA dehydrogenase NAD binding" evidence="21">
    <location>
        <begin position="314"/>
        <end position="492"/>
    </location>
</feature>
<evidence type="ECO:0000256" key="18">
    <source>
        <dbReference type="RuleBase" id="RU003707"/>
    </source>
</evidence>
<evidence type="ECO:0000256" key="8">
    <source>
        <dbReference type="ARBA" id="ARBA00023002"/>
    </source>
</evidence>
<evidence type="ECO:0000256" key="17">
    <source>
        <dbReference type="ARBA" id="ARBA00023717"/>
    </source>
</evidence>
<evidence type="ECO:0000256" key="4">
    <source>
        <dbReference type="ARBA" id="ARBA00005005"/>
    </source>
</evidence>
<protein>
    <recommendedName>
        <fullName evidence="24">3-hydroxyacyl-CoA dehydrogenase</fullName>
    </recommendedName>
</protein>
<comment type="similarity">
    <text evidence="18">Belongs to the enoyl-CoA hydratase/isomerase family.</text>
</comment>
<comment type="pathway">
    <text evidence="4">Lipid metabolism; fatty acid beta-oxidation.</text>
</comment>
<dbReference type="Pfam" id="PF02737">
    <property type="entry name" value="3HCDH_N"/>
    <property type="match status" value="1"/>
</dbReference>
<dbReference type="CDD" id="cd06558">
    <property type="entry name" value="crotonase-like"/>
    <property type="match status" value="1"/>
</dbReference>
<dbReference type="GO" id="GO:0004165">
    <property type="term" value="F:delta(3)-delta(2)-enoyl-CoA isomerase activity"/>
    <property type="evidence" value="ECO:0007669"/>
    <property type="project" value="UniProtKB-EC"/>
</dbReference>
<proteinExistence type="inferred from homology"/>
<evidence type="ECO:0000256" key="1">
    <source>
        <dbReference type="ARBA" id="ARBA00000452"/>
    </source>
</evidence>
<dbReference type="Proteomes" id="UP000626092">
    <property type="component" value="Unassembled WGS sequence"/>
</dbReference>
<dbReference type="GO" id="GO:0006635">
    <property type="term" value="P:fatty acid beta-oxidation"/>
    <property type="evidence" value="ECO:0007669"/>
    <property type="project" value="UniProtKB-UniPathway"/>
</dbReference>
<feature type="transmembrane region" description="Helical" evidence="19">
    <location>
        <begin position="769"/>
        <end position="788"/>
    </location>
</feature>
<evidence type="ECO:0000256" key="7">
    <source>
        <dbReference type="ARBA" id="ARBA00022832"/>
    </source>
</evidence>
<evidence type="ECO:0000256" key="14">
    <source>
        <dbReference type="ARBA" id="ARBA00023268"/>
    </source>
</evidence>
<dbReference type="Pfam" id="PF00725">
    <property type="entry name" value="3HCDH"/>
    <property type="match status" value="1"/>
</dbReference>
<dbReference type="FunFam" id="3.40.50.720:FF:000009">
    <property type="entry name" value="Fatty oxidation complex, alpha subunit"/>
    <property type="match status" value="1"/>
</dbReference>
<keyword evidence="10" id="KW-0443">Lipid metabolism</keyword>
<feature type="transmembrane region" description="Helical" evidence="19">
    <location>
        <begin position="315"/>
        <end position="336"/>
    </location>
</feature>
<evidence type="ECO:0000256" key="2">
    <source>
        <dbReference type="ARBA" id="ARBA00000765"/>
    </source>
</evidence>
<dbReference type="InterPro" id="IPR008927">
    <property type="entry name" value="6-PGluconate_DH-like_C_sf"/>
</dbReference>
<evidence type="ECO:0000256" key="10">
    <source>
        <dbReference type="ARBA" id="ARBA00023098"/>
    </source>
</evidence>
<dbReference type="GO" id="GO:0008692">
    <property type="term" value="F:3-hydroxybutyryl-CoA epimerase activity"/>
    <property type="evidence" value="ECO:0007669"/>
    <property type="project" value="UniProtKB-EC"/>
</dbReference>
<evidence type="ECO:0000256" key="16">
    <source>
        <dbReference type="ARBA" id="ARBA00023709"/>
    </source>
</evidence>
<feature type="domain" description="3-hydroxyacyl-CoA dehydrogenase C-terminal" evidence="20">
    <location>
        <begin position="495"/>
        <end position="588"/>
    </location>
</feature>
<dbReference type="OrthoDB" id="2018133at2759"/>
<evidence type="ECO:0000256" key="15">
    <source>
        <dbReference type="ARBA" id="ARBA00023701"/>
    </source>
</evidence>
<dbReference type="SUPFAM" id="SSF51735">
    <property type="entry name" value="NAD(P)-binding Rossmann-fold domains"/>
    <property type="match status" value="1"/>
</dbReference>
<evidence type="ECO:0000259" key="21">
    <source>
        <dbReference type="Pfam" id="PF02737"/>
    </source>
</evidence>
<dbReference type="Gene3D" id="1.10.1040.50">
    <property type="match status" value="1"/>
</dbReference>
<dbReference type="InterPro" id="IPR036291">
    <property type="entry name" value="NAD(P)-bd_dom_sf"/>
</dbReference>
<dbReference type="UniPathway" id="UPA00659"/>
<keyword evidence="14" id="KW-0511">Multifunctional enzyme</keyword>
<evidence type="ECO:0000256" key="19">
    <source>
        <dbReference type="SAM" id="Phobius"/>
    </source>
</evidence>
<comment type="caution">
    <text evidence="22">The sequence shown here is derived from an EMBL/GenBank/DDBJ whole genome shotgun (WGS) entry which is preliminary data.</text>
</comment>
<keyword evidence="19" id="KW-0472">Membrane</keyword>
<dbReference type="GO" id="GO:0003857">
    <property type="term" value="F:(3S)-3-hydroxyacyl-CoA dehydrogenase (NAD+) activity"/>
    <property type="evidence" value="ECO:0007669"/>
    <property type="project" value="TreeGrafter"/>
</dbReference>
<dbReference type="GO" id="GO:0004300">
    <property type="term" value="F:enoyl-CoA hydratase activity"/>
    <property type="evidence" value="ECO:0007669"/>
    <property type="project" value="UniProtKB-EC"/>
</dbReference>
<accession>A0A834H8G6</accession>
<dbReference type="InterPro" id="IPR029045">
    <property type="entry name" value="ClpP/crotonase-like_dom_sf"/>
</dbReference>
<dbReference type="PROSITE" id="PS00067">
    <property type="entry name" value="3HCDH"/>
    <property type="match status" value="1"/>
</dbReference>
<evidence type="ECO:0000313" key="22">
    <source>
        <dbReference type="EMBL" id="KAF7146603.1"/>
    </source>
</evidence>
<keyword evidence="7" id="KW-0276">Fatty acid metabolism</keyword>
<evidence type="ECO:0000256" key="13">
    <source>
        <dbReference type="ARBA" id="ARBA00023239"/>
    </source>
</evidence>
<evidence type="ECO:0008006" key="24">
    <source>
        <dbReference type="Google" id="ProtNLM"/>
    </source>
</evidence>
<comment type="subcellular location">
    <subcellularLocation>
        <location evidence="3">Peroxisome</location>
    </subcellularLocation>
</comment>
<dbReference type="EMBL" id="WJXA01000004">
    <property type="protein sequence ID" value="KAF7146603.1"/>
    <property type="molecule type" value="Genomic_DNA"/>
</dbReference>
<dbReference type="FunFam" id="3.90.226.10:FF:000025">
    <property type="entry name" value="Peroxisomal fatty acid beta-oxidation multifunctional protein"/>
    <property type="match status" value="1"/>
</dbReference>
<keyword evidence="23" id="KW-1185">Reference proteome</keyword>
<dbReference type="Pfam" id="PF00378">
    <property type="entry name" value="ECH_1"/>
    <property type="match status" value="1"/>
</dbReference>
<dbReference type="PROSITE" id="PS00166">
    <property type="entry name" value="ENOYL_COA_HYDRATASE"/>
    <property type="match status" value="1"/>
</dbReference>
<dbReference type="InterPro" id="IPR006108">
    <property type="entry name" value="3HC_DH_C"/>
</dbReference>